<name>A0AAE2CER6_9LAMI</name>
<evidence type="ECO:0000313" key="2">
    <source>
        <dbReference type="Proteomes" id="UP001293254"/>
    </source>
</evidence>
<proteinExistence type="predicted"/>
<protein>
    <submittedName>
        <fullName evidence="1">Uncharacterized protein</fullName>
    </submittedName>
</protein>
<organism evidence="1 2">
    <name type="scientific">Sesamum alatum</name>
    <dbReference type="NCBI Taxonomy" id="300844"/>
    <lineage>
        <taxon>Eukaryota</taxon>
        <taxon>Viridiplantae</taxon>
        <taxon>Streptophyta</taxon>
        <taxon>Embryophyta</taxon>
        <taxon>Tracheophyta</taxon>
        <taxon>Spermatophyta</taxon>
        <taxon>Magnoliopsida</taxon>
        <taxon>eudicotyledons</taxon>
        <taxon>Gunneridae</taxon>
        <taxon>Pentapetalae</taxon>
        <taxon>asterids</taxon>
        <taxon>lamiids</taxon>
        <taxon>Lamiales</taxon>
        <taxon>Pedaliaceae</taxon>
        <taxon>Sesamum</taxon>
    </lineage>
</organism>
<evidence type="ECO:0000313" key="1">
    <source>
        <dbReference type="EMBL" id="KAK4419451.1"/>
    </source>
</evidence>
<dbReference type="Proteomes" id="UP001293254">
    <property type="component" value="Unassembled WGS sequence"/>
</dbReference>
<comment type="caution">
    <text evidence="1">The sequence shown here is derived from an EMBL/GenBank/DDBJ whole genome shotgun (WGS) entry which is preliminary data.</text>
</comment>
<reference evidence="1" key="2">
    <citation type="journal article" date="2024" name="Plant">
        <title>Genomic evolution and insights into agronomic trait innovations of Sesamum species.</title>
        <authorList>
            <person name="Miao H."/>
            <person name="Wang L."/>
            <person name="Qu L."/>
            <person name="Liu H."/>
            <person name="Sun Y."/>
            <person name="Le M."/>
            <person name="Wang Q."/>
            <person name="Wei S."/>
            <person name="Zheng Y."/>
            <person name="Lin W."/>
            <person name="Duan Y."/>
            <person name="Cao H."/>
            <person name="Xiong S."/>
            <person name="Wang X."/>
            <person name="Wei L."/>
            <person name="Li C."/>
            <person name="Ma Q."/>
            <person name="Ju M."/>
            <person name="Zhao R."/>
            <person name="Li G."/>
            <person name="Mu C."/>
            <person name="Tian Q."/>
            <person name="Mei H."/>
            <person name="Zhang T."/>
            <person name="Gao T."/>
            <person name="Zhang H."/>
        </authorList>
    </citation>
    <scope>NUCLEOTIDE SEQUENCE</scope>
    <source>
        <strain evidence="1">3651</strain>
    </source>
</reference>
<reference evidence="1" key="1">
    <citation type="submission" date="2020-06" db="EMBL/GenBank/DDBJ databases">
        <authorList>
            <person name="Li T."/>
            <person name="Hu X."/>
            <person name="Zhang T."/>
            <person name="Song X."/>
            <person name="Zhang H."/>
            <person name="Dai N."/>
            <person name="Sheng W."/>
            <person name="Hou X."/>
            <person name="Wei L."/>
        </authorList>
    </citation>
    <scope>NUCLEOTIDE SEQUENCE</scope>
    <source>
        <strain evidence="1">3651</strain>
        <tissue evidence="1">Leaf</tissue>
    </source>
</reference>
<keyword evidence="2" id="KW-1185">Reference proteome</keyword>
<sequence length="151" mass="16636">MRKATRLSLHLLLIESSPHRRQGIQLMVACFLYRGPYLDLLIEDPFIGELLCIPQLTLRKFPSLTRKNSHPSFGQALLIHGLRDVGLGKLGIKFSAGRLFMSVGERSQSRDGSPSSYTDMGRAFHSLSSPLAWIGVSGSARALESENTSPV</sequence>
<dbReference type="AlphaFoldDB" id="A0AAE2CER6"/>
<gene>
    <name evidence="1" type="ORF">Salat_2358000</name>
</gene>
<dbReference type="EMBL" id="JACGWO010000009">
    <property type="protein sequence ID" value="KAK4419451.1"/>
    <property type="molecule type" value="Genomic_DNA"/>
</dbReference>
<accession>A0AAE2CER6</accession>